<evidence type="ECO:0000256" key="1">
    <source>
        <dbReference type="SAM" id="Phobius"/>
    </source>
</evidence>
<keyword evidence="1" id="KW-0812">Transmembrane</keyword>
<organism evidence="3 4">
    <name type="scientific">Nocardia iowensis</name>
    <dbReference type="NCBI Taxonomy" id="204891"/>
    <lineage>
        <taxon>Bacteria</taxon>
        <taxon>Bacillati</taxon>
        <taxon>Actinomycetota</taxon>
        <taxon>Actinomycetes</taxon>
        <taxon>Mycobacteriales</taxon>
        <taxon>Nocardiaceae</taxon>
        <taxon>Nocardia</taxon>
    </lineage>
</organism>
<reference evidence="3 4" key="1">
    <citation type="submission" date="2021-07" db="EMBL/GenBank/DDBJ databases">
        <title>Whole Genome Sequence of Nocardia Iowensis.</title>
        <authorList>
            <person name="Lamm A."/>
            <person name="Collins-Fairclough A.M."/>
            <person name="Bunk B."/>
            <person name="Sproer C."/>
        </authorList>
    </citation>
    <scope>NUCLEOTIDE SEQUENCE [LARGE SCALE GENOMIC DNA]</scope>
    <source>
        <strain evidence="3 4">NRRL 5646</strain>
    </source>
</reference>
<accession>A0ABX8RL44</accession>
<evidence type="ECO:0000313" key="3">
    <source>
        <dbReference type="EMBL" id="QXN90348.1"/>
    </source>
</evidence>
<feature type="domain" description="TfoX N-terminal" evidence="2">
    <location>
        <begin position="19"/>
        <end position="102"/>
    </location>
</feature>
<evidence type="ECO:0000313" key="4">
    <source>
        <dbReference type="Proteomes" id="UP000694257"/>
    </source>
</evidence>
<sequence length="114" mass="12559">MAYDEELADRIRILIPPGPELSERKMFGGLAFLIGGNMAVAASAQGGLLVRIDPAENDKLLEFEFVEPMVMGGRDMVGWVHVTGDAADDDTVLREWVERGVSYARSLPPKKKKK</sequence>
<dbReference type="InterPro" id="IPR007076">
    <property type="entry name" value="TfoX_N"/>
</dbReference>
<gene>
    <name evidence="3" type="ORF">KV110_33835</name>
</gene>
<feature type="transmembrane region" description="Helical" evidence="1">
    <location>
        <begin position="26"/>
        <end position="50"/>
    </location>
</feature>
<keyword evidence="1" id="KW-0472">Membrane</keyword>
<dbReference type="Proteomes" id="UP000694257">
    <property type="component" value="Chromosome"/>
</dbReference>
<protein>
    <submittedName>
        <fullName evidence="3">TfoX/Sxy family protein</fullName>
    </submittedName>
</protein>
<dbReference type="Pfam" id="PF04993">
    <property type="entry name" value="TfoX_N"/>
    <property type="match status" value="1"/>
</dbReference>
<dbReference type="RefSeq" id="WP_218471220.1">
    <property type="nucleotide sequence ID" value="NZ_BAABJN010000006.1"/>
</dbReference>
<proteinExistence type="predicted"/>
<dbReference type="EMBL" id="CP078145">
    <property type="protein sequence ID" value="QXN90348.1"/>
    <property type="molecule type" value="Genomic_DNA"/>
</dbReference>
<keyword evidence="4" id="KW-1185">Reference proteome</keyword>
<name>A0ABX8RL44_NOCIO</name>
<keyword evidence="1" id="KW-1133">Transmembrane helix</keyword>
<evidence type="ECO:0000259" key="2">
    <source>
        <dbReference type="Pfam" id="PF04993"/>
    </source>
</evidence>